<dbReference type="InterPro" id="IPR004919">
    <property type="entry name" value="GmrSD_N"/>
</dbReference>
<evidence type="ECO:0000259" key="1">
    <source>
        <dbReference type="Pfam" id="PF03235"/>
    </source>
</evidence>
<evidence type="ECO:0000313" key="2">
    <source>
        <dbReference type="EMBL" id="MCE8050505.1"/>
    </source>
</evidence>
<evidence type="ECO:0000313" key="3">
    <source>
        <dbReference type="Proteomes" id="UP001320178"/>
    </source>
</evidence>
<dbReference type="EMBL" id="JABFTS010000001">
    <property type="protein sequence ID" value="MCE8050505.1"/>
    <property type="molecule type" value="Genomic_DNA"/>
</dbReference>
<dbReference type="PANTHER" id="PTHR39639">
    <property type="entry name" value="CHROMOSOME 16, WHOLE GENOME SHOTGUN SEQUENCE"/>
    <property type="match status" value="1"/>
</dbReference>
<dbReference type="AlphaFoldDB" id="A0AAW4YR10"/>
<name>A0AAW4YR10_9GAMM</name>
<protein>
    <submittedName>
        <fullName evidence="2">DUF262 domain-containing protein</fullName>
    </submittedName>
</protein>
<reference evidence="2" key="2">
    <citation type="journal article" date="2021" name="Front. Microbiol.">
        <title>Aerobic Denitrification and Heterotrophic Sulfur Oxidation in the Genus Halomonas Revealed by Six Novel Species Characterizations and Genome-Based Analysis.</title>
        <authorList>
            <person name="Wang L."/>
            <person name="Shao Z."/>
        </authorList>
    </citation>
    <scope>NUCLEOTIDE SEQUENCE</scope>
    <source>
        <strain evidence="2">MCCC 1A05776</strain>
    </source>
</reference>
<dbReference type="Pfam" id="PF03235">
    <property type="entry name" value="GmrSD_N"/>
    <property type="match status" value="1"/>
</dbReference>
<accession>A0AAW4YR10</accession>
<proteinExistence type="predicted"/>
<sequence>MATKSKSLADELFPEQEIYESDEVLDIPPNQRKLHTESYDFSISTIYDHMKEGHIYVPRYQRSYVWNRAQASRLIESLVIQCPIPVLYLDQSYDSKFSVIDGNQRLTSIKLFLDDEFELKGLTAYPELEGLFWSDLDPRIQRHIRNRTLRCIAILPDTHPQIKFDVFERLNTGSVQLNPQELRHGIYHGPLIDKVDELSLNSHWKEITRIKTDKRMRRSELVLRYLAMTNDLENYFKPLSGFLNAFSEKYQFAKEDVLNEFEKDFENSVRAASILYGDLAFRPFNKEFKAQNAINTALLDAQLVAIHDLQPDLSNFTQRDRHRLWSATAELFEFQEFSKTIGAGTSSKTSVVRRIEIFTKFLKKQLG</sequence>
<gene>
    <name evidence="2" type="ORF">HOP61_04285</name>
</gene>
<organism evidence="2 3">
    <name type="scientific">Billgrantia desiderata</name>
    <dbReference type="NCBI Taxonomy" id="52021"/>
    <lineage>
        <taxon>Bacteria</taxon>
        <taxon>Pseudomonadati</taxon>
        <taxon>Pseudomonadota</taxon>
        <taxon>Gammaproteobacteria</taxon>
        <taxon>Oceanospirillales</taxon>
        <taxon>Halomonadaceae</taxon>
        <taxon>Billgrantia</taxon>
    </lineage>
</organism>
<comment type="caution">
    <text evidence="2">The sequence shown here is derived from an EMBL/GenBank/DDBJ whole genome shotgun (WGS) entry which is preliminary data.</text>
</comment>
<reference evidence="2" key="1">
    <citation type="submission" date="2020-05" db="EMBL/GenBank/DDBJ databases">
        <authorList>
            <person name="Wang L."/>
            <person name="Shao Z."/>
        </authorList>
    </citation>
    <scope>NUCLEOTIDE SEQUENCE</scope>
    <source>
        <strain evidence="2">MCCC 1A05776</strain>
    </source>
</reference>
<dbReference type="PANTHER" id="PTHR39639:SF1">
    <property type="entry name" value="DUF262 DOMAIN-CONTAINING PROTEIN"/>
    <property type="match status" value="1"/>
</dbReference>
<dbReference type="Proteomes" id="UP001320178">
    <property type="component" value="Unassembled WGS sequence"/>
</dbReference>
<feature type="domain" description="GmrSD restriction endonucleases N-terminal" evidence="1">
    <location>
        <begin position="43"/>
        <end position="186"/>
    </location>
</feature>
<dbReference type="RefSeq" id="WP_234238732.1">
    <property type="nucleotide sequence ID" value="NZ_JABFTS010000001.1"/>
</dbReference>